<dbReference type="Pfam" id="PF13751">
    <property type="entry name" value="DDE_Tnp_1_6"/>
    <property type="match status" value="1"/>
</dbReference>
<evidence type="ECO:0000313" key="2">
    <source>
        <dbReference type="EMBL" id="TLQ42089.1"/>
    </source>
</evidence>
<proteinExistence type="predicted"/>
<dbReference type="EMBL" id="VAWE01000001">
    <property type="protein sequence ID" value="TLQ42089.1"/>
    <property type="molecule type" value="Genomic_DNA"/>
</dbReference>
<comment type="caution">
    <text evidence="2">The sequence shown here is derived from an EMBL/GenBank/DDBJ whole genome shotgun (WGS) entry which is preliminary data.</text>
</comment>
<evidence type="ECO:0000313" key="3">
    <source>
        <dbReference type="Proteomes" id="UP000305921"/>
    </source>
</evidence>
<accession>A0A5R9DZ43</accession>
<organism evidence="2 3">
    <name type="scientific">Streptomyces marianii</name>
    <dbReference type="NCBI Taxonomy" id="1817406"/>
    <lineage>
        <taxon>Bacteria</taxon>
        <taxon>Bacillati</taxon>
        <taxon>Actinomycetota</taxon>
        <taxon>Actinomycetes</taxon>
        <taxon>Kitasatosporales</taxon>
        <taxon>Streptomycetaceae</taxon>
        <taxon>Streptomyces</taxon>
    </lineage>
</organism>
<protein>
    <recommendedName>
        <fullName evidence="1">Transposase DDE domain-containing protein</fullName>
    </recommendedName>
</protein>
<name>A0A5R9DZ43_9ACTN</name>
<dbReference type="OrthoDB" id="3313640at2"/>
<dbReference type="Proteomes" id="UP000305921">
    <property type="component" value="Unassembled WGS sequence"/>
</dbReference>
<gene>
    <name evidence="2" type="ORF">FEF34_01410</name>
</gene>
<dbReference type="InterPro" id="IPR025668">
    <property type="entry name" value="Tnp_DDE_dom"/>
</dbReference>
<sequence length="112" mass="12737">MRQAQFKKPCAGCPLRERCVLQVHPQHQRLADARAQATDPAWTDTYRRWRPPVERGIAWLTAKGNRRLRYLGTLKNGTWLRNRAAALNLRQLVNLGLEVAADGIWTLTPAAP</sequence>
<reference evidence="2 3" key="1">
    <citation type="submission" date="2019-05" db="EMBL/GenBank/DDBJ databases">
        <title>Streptomyces marianii sp. nov., a novel marine actinomycete from southern coast of India.</title>
        <authorList>
            <person name="Iniyan A.M."/>
            <person name="Wink J."/>
            <person name="Ramprasad E."/>
            <person name="Ramana C.V."/>
            <person name="Bunk B."/>
            <person name="Sproer C."/>
            <person name="Joseph F.-J.R.S."/>
            <person name="Vincent S.G.P."/>
        </authorList>
    </citation>
    <scope>NUCLEOTIDE SEQUENCE [LARGE SCALE GENOMIC DNA]</scope>
    <source>
        <strain evidence="2 3">ICN19</strain>
    </source>
</reference>
<dbReference type="RefSeq" id="WP_138051499.1">
    <property type="nucleotide sequence ID" value="NZ_VAWE01000001.1"/>
</dbReference>
<feature type="domain" description="Transposase DDE" evidence="1">
    <location>
        <begin position="7"/>
        <end position="93"/>
    </location>
</feature>
<evidence type="ECO:0000259" key="1">
    <source>
        <dbReference type="Pfam" id="PF13751"/>
    </source>
</evidence>
<keyword evidence="3" id="KW-1185">Reference proteome</keyword>
<dbReference type="AlphaFoldDB" id="A0A5R9DZ43"/>